<dbReference type="Gene3D" id="2.40.70.10">
    <property type="entry name" value="Acid Proteases"/>
    <property type="match status" value="2"/>
</dbReference>
<reference evidence="7" key="1">
    <citation type="submission" date="2022-04" db="EMBL/GenBank/DDBJ databases">
        <title>A functionally conserved STORR gene fusion in Papaver species that diverged 16.8 million years ago.</title>
        <authorList>
            <person name="Catania T."/>
        </authorList>
    </citation>
    <scope>NUCLEOTIDE SEQUENCE</scope>
    <source>
        <strain evidence="7">S-188037</strain>
    </source>
</reference>
<gene>
    <name evidence="7" type="ORF">MKW98_001959</name>
</gene>
<dbReference type="Proteomes" id="UP001202328">
    <property type="component" value="Unassembled WGS sequence"/>
</dbReference>
<name>A0AAD4SMJ0_9MAGN</name>
<evidence type="ECO:0000313" key="8">
    <source>
        <dbReference type="Proteomes" id="UP001202328"/>
    </source>
</evidence>
<evidence type="ECO:0000313" key="7">
    <source>
        <dbReference type="EMBL" id="KAI3914723.1"/>
    </source>
</evidence>
<dbReference type="InterPro" id="IPR032799">
    <property type="entry name" value="TAXi_C"/>
</dbReference>
<keyword evidence="2" id="KW-0645">Protease</keyword>
<feature type="domain" description="Xylanase inhibitor N-terminal" evidence="6">
    <location>
        <begin position="47"/>
        <end position="110"/>
    </location>
</feature>
<evidence type="ECO:0008006" key="9">
    <source>
        <dbReference type="Google" id="ProtNLM"/>
    </source>
</evidence>
<dbReference type="GO" id="GO:0008233">
    <property type="term" value="F:peptidase activity"/>
    <property type="evidence" value="ECO:0007669"/>
    <property type="project" value="UniProtKB-KW"/>
</dbReference>
<feature type="transmembrane region" description="Helical" evidence="4">
    <location>
        <begin position="269"/>
        <end position="288"/>
    </location>
</feature>
<organism evidence="7 8">
    <name type="scientific">Papaver atlanticum</name>
    <dbReference type="NCBI Taxonomy" id="357466"/>
    <lineage>
        <taxon>Eukaryota</taxon>
        <taxon>Viridiplantae</taxon>
        <taxon>Streptophyta</taxon>
        <taxon>Embryophyta</taxon>
        <taxon>Tracheophyta</taxon>
        <taxon>Spermatophyta</taxon>
        <taxon>Magnoliopsida</taxon>
        <taxon>Ranunculales</taxon>
        <taxon>Papaveraceae</taxon>
        <taxon>Papaveroideae</taxon>
        <taxon>Papaver</taxon>
    </lineage>
</organism>
<evidence type="ECO:0000256" key="1">
    <source>
        <dbReference type="ARBA" id="ARBA00007447"/>
    </source>
</evidence>
<dbReference type="GO" id="GO:0006508">
    <property type="term" value="P:proteolysis"/>
    <property type="evidence" value="ECO:0007669"/>
    <property type="project" value="UniProtKB-KW"/>
</dbReference>
<dbReference type="PANTHER" id="PTHR47967:SF28">
    <property type="entry name" value="ASPARTYL PROTEASE FAMILY PROTEIN 2-LIKE"/>
    <property type="match status" value="1"/>
</dbReference>
<keyword evidence="3" id="KW-0378">Hydrolase</keyword>
<dbReference type="Pfam" id="PF14543">
    <property type="entry name" value="TAXi_N"/>
    <property type="match status" value="1"/>
</dbReference>
<accession>A0AAD4SMJ0</accession>
<protein>
    <recommendedName>
        <fullName evidence="9">Peptidase A1 domain-containing protein</fullName>
    </recommendedName>
</protein>
<keyword evidence="4" id="KW-0812">Transmembrane</keyword>
<evidence type="ECO:0000256" key="3">
    <source>
        <dbReference type="ARBA" id="ARBA00022801"/>
    </source>
</evidence>
<dbReference type="InterPro" id="IPR051708">
    <property type="entry name" value="Plant_Aspart_Prot_A1"/>
</dbReference>
<evidence type="ECO:0000259" key="6">
    <source>
        <dbReference type="Pfam" id="PF14543"/>
    </source>
</evidence>
<evidence type="ECO:0000259" key="5">
    <source>
        <dbReference type="Pfam" id="PF14541"/>
    </source>
</evidence>
<dbReference type="InterPro" id="IPR032861">
    <property type="entry name" value="TAXi_N"/>
</dbReference>
<dbReference type="InterPro" id="IPR021109">
    <property type="entry name" value="Peptidase_aspartic_dom_sf"/>
</dbReference>
<comment type="similarity">
    <text evidence="1">Belongs to the peptidase A1 family.</text>
</comment>
<comment type="caution">
    <text evidence="7">The sequence shown here is derived from an EMBL/GenBank/DDBJ whole genome shotgun (WGS) entry which is preliminary data.</text>
</comment>
<evidence type="ECO:0000256" key="2">
    <source>
        <dbReference type="ARBA" id="ARBA00022670"/>
    </source>
</evidence>
<dbReference type="Pfam" id="PF14541">
    <property type="entry name" value="TAXi_C"/>
    <property type="match status" value="1"/>
</dbReference>
<feature type="domain" description="Xylanase inhibitor C-terminal" evidence="5">
    <location>
        <begin position="136"/>
        <end position="188"/>
    </location>
</feature>
<dbReference type="PANTHER" id="PTHR47967">
    <property type="entry name" value="OS07G0603500 PROTEIN-RELATED"/>
    <property type="match status" value="1"/>
</dbReference>
<sequence length="298" mass="33696">MDVYIGTPPKQYSLILDTGKLKSYRNISCHDPRCQLVLSPDPPPTCDSVNVTTPTGASKFKAAENVMFCCGHWNRGLFHGASGLLGLGRGPLSFSSQLQSVYGHTFSYCLVDTFYYVKIKSIRDGNEVLEIPVETWEFTTLSYFSDPEEFFYLAILGTHRSSLLIFGNYHQQNFHILYDTKKSRLGFAPVKCDDEREAINGLLMLVNGNCNNQTTMRSTNSGILHCYPTLEYHESSHMLISNINFLSTGSTNQQQQQQLQHHSNRSSNFLVISTFIWVITFGLFGFWYSGFDQKLGLV</sequence>
<dbReference type="AlphaFoldDB" id="A0AAD4SMJ0"/>
<dbReference type="EMBL" id="JAJJMB010009231">
    <property type="protein sequence ID" value="KAI3914723.1"/>
    <property type="molecule type" value="Genomic_DNA"/>
</dbReference>
<dbReference type="SUPFAM" id="SSF50630">
    <property type="entry name" value="Acid proteases"/>
    <property type="match status" value="1"/>
</dbReference>
<keyword evidence="4" id="KW-1133">Transmembrane helix</keyword>
<keyword evidence="8" id="KW-1185">Reference proteome</keyword>
<evidence type="ECO:0000256" key="4">
    <source>
        <dbReference type="SAM" id="Phobius"/>
    </source>
</evidence>
<proteinExistence type="inferred from homology"/>
<keyword evidence="4" id="KW-0472">Membrane</keyword>